<dbReference type="PROSITE" id="PS50887">
    <property type="entry name" value="GGDEF"/>
    <property type="match status" value="1"/>
</dbReference>
<organism evidence="5 6">
    <name type="scientific">Congregibacter variabilis</name>
    <dbReference type="NCBI Taxonomy" id="3081200"/>
    <lineage>
        <taxon>Bacteria</taxon>
        <taxon>Pseudomonadati</taxon>
        <taxon>Pseudomonadota</taxon>
        <taxon>Gammaproteobacteria</taxon>
        <taxon>Cellvibrionales</taxon>
        <taxon>Halieaceae</taxon>
        <taxon>Congregibacter</taxon>
    </lineage>
</organism>
<dbReference type="Proteomes" id="UP001626537">
    <property type="component" value="Chromosome"/>
</dbReference>
<protein>
    <submittedName>
        <fullName evidence="5">EAL domain-containing protein</fullName>
    </submittedName>
</protein>
<feature type="domain" description="PAC" evidence="2">
    <location>
        <begin position="324"/>
        <end position="376"/>
    </location>
</feature>
<dbReference type="InterPro" id="IPR052155">
    <property type="entry name" value="Biofilm_reg_signaling"/>
</dbReference>
<dbReference type="Gene3D" id="3.30.70.270">
    <property type="match status" value="1"/>
</dbReference>
<dbReference type="InterPro" id="IPR035919">
    <property type="entry name" value="EAL_sf"/>
</dbReference>
<dbReference type="CDD" id="cd01948">
    <property type="entry name" value="EAL"/>
    <property type="match status" value="1"/>
</dbReference>
<dbReference type="InterPro" id="IPR001633">
    <property type="entry name" value="EAL_dom"/>
</dbReference>
<dbReference type="PANTHER" id="PTHR44757">
    <property type="entry name" value="DIGUANYLATE CYCLASE DGCP"/>
    <property type="match status" value="1"/>
</dbReference>
<feature type="domain" description="GGDEF" evidence="4">
    <location>
        <begin position="408"/>
        <end position="541"/>
    </location>
</feature>
<dbReference type="CDD" id="cd01949">
    <property type="entry name" value="GGDEF"/>
    <property type="match status" value="1"/>
</dbReference>
<dbReference type="Gene3D" id="3.20.20.450">
    <property type="entry name" value="EAL domain"/>
    <property type="match status" value="1"/>
</dbReference>
<dbReference type="SUPFAM" id="SSF141868">
    <property type="entry name" value="EAL domain-like"/>
    <property type="match status" value="1"/>
</dbReference>
<dbReference type="EMBL" id="CP136864">
    <property type="protein sequence ID" value="WOJ92740.1"/>
    <property type="molecule type" value="Genomic_DNA"/>
</dbReference>
<dbReference type="PROSITE" id="PS50113">
    <property type="entry name" value="PAC"/>
    <property type="match status" value="1"/>
</dbReference>
<gene>
    <name evidence="5" type="ORF">R0135_13220</name>
</gene>
<dbReference type="InterPro" id="IPR000160">
    <property type="entry name" value="GGDEF_dom"/>
</dbReference>
<name>A0ABZ0I0R7_9GAMM</name>
<feature type="domain" description="PAS" evidence="1">
    <location>
        <begin position="251"/>
        <end position="298"/>
    </location>
</feature>
<dbReference type="InterPro" id="IPR013656">
    <property type="entry name" value="PAS_4"/>
</dbReference>
<accession>A0ABZ0I0R7</accession>
<dbReference type="NCBIfam" id="TIGR00229">
    <property type="entry name" value="sensory_box"/>
    <property type="match status" value="1"/>
</dbReference>
<evidence type="ECO:0000313" key="6">
    <source>
        <dbReference type="Proteomes" id="UP001626537"/>
    </source>
</evidence>
<dbReference type="Pfam" id="PF00990">
    <property type="entry name" value="GGDEF"/>
    <property type="match status" value="1"/>
</dbReference>
<dbReference type="CDD" id="cd00130">
    <property type="entry name" value="PAS"/>
    <property type="match status" value="1"/>
</dbReference>
<dbReference type="RefSeq" id="WP_407347339.1">
    <property type="nucleotide sequence ID" value="NZ_CP136864.1"/>
</dbReference>
<evidence type="ECO:0000313" key="5">
    <source>
        <dbReference type="EMBL" id="WOJ92740.1"/>
    </source>
</evidence>
<dbReference type="InterPro" id="IPR029787">
    <property type="entry name" value="Nucleotide_cyclase"/>
</dbReference>
<dbReference type="Pfam" id="PF00563">
    <property type="entry name" value="EAL"/>
    <property type="match status" value="1"/>
</dbReference>
<dbReference type="InterPro" id="IPR000700">
    <property type="entry name" value="PAS-assoc_C"/>
</dbReference>
<reference evidence="5 6" key="1">
    <citation type="submission" date="2023-10" db="EMBL/GenBank/DDBJ databases">
        <title>Two novel species belonging to the OM43/NOR5 clade.</title>
        <authorList>
            <person name="Park M."/>
        </authorList>
    </citation>
    <scope>NUCLEOTIDE SEQUENCE [LARGE SCALE GENOMIC DNA]</scope>
    <source>
        <strain evidence="5 6">IMCC43200</strain>
    </source>
</reference>
<dbReference type="SMART" id="SM00052">
    <property type="entry name" value="EAL"/>
    <property type="match status" value="1"/>
</dbReference>
<evidence type="ECO:0000259" key="1">
    <source>
        <dbReference type="PROSITE" id="PS50112"/>
    </source>
</evidence>
<evidence type="ECO:0000259" key="3">
    <source>
        <dbReference type="PROSITE" id="PS50883"/>
    </source>
</evidence>
<dbReference type="PROSITE" id="PS50112">
    <property type="entry name" value="PAS"/>
    <property type="match status" value="1"/>
</dbReference>
<evidence type="ECO:0000259" key="2">
    <source>
        <dbReference type="PROSITE" id="PS50113"/>
    </source>
</evidence>
<evidence type="ECO:0000259" key="4">
    <source>
        <dbReference type="PROSITE" id="PS50887"/>
    </source>
</evidence>
<dbReference type="SMART" id="SM00267">
    <property type="entry name" value="GGDEF"/>
    <property type="match status" value="1"/>
</dbReference>
<sequence length="817" mass="91127">MTAQANTAVLLAIDHNLAVHDVVNYSDSVIGVSREALLASPGEFQASLHPEDQALLSNFVYQGYRGEAMRQNFRMRDAGGKYRVLVATVSAASTNPDIKQRQAVVLEIQDARRKPSLLQNEMQQDEMQTMMRTIMESTDDYIFFKDTHHILLAGSQSMVALCPGINHWTEFANKSDYDLFAEDSADLYYALETKVYSTLRMAKELQPYLHKDGRKGWVDNRKYPILNEQRALVGLYGVARDVSVEIDLLQRKSLSASVFESAAESIVILDASRNIIDVNQAFERSTALHKTDIMGRSLQSIRRELGDSCDFDGLWRAVMEDGFYEGEVRHSNFDGTQYAEQCRINAVIDEEGSIHHYVCLYSDITALKHHEKELQKIANFDPLTGLVNRHLFEDRLEQSLANCERSGQHLALAYIDIDSFKSINDAYGHATGDGFLIGIAENMQLALRETDTLARIGGDEFIALVTNLDDLEDLNPVSQRLLEAAAQSVNVDGREIAGSASIGIARYPLDGEDSGMLIRCADQAMYEAKQQGKRRLHVFDRGLLRVSETRGNVEAALARGEFEIFYQPKINLISGEIVGAEALSRWNHPQRGLLQPAEFLPLIDRENLHLEFGDWVITEAIKQIDLELQSKVCLPISVNIAGVHLRQNNFIDSIVAKMQSSEKTAGQLLEIEILETSALDDVNAVAKIITMANTFGIRFSLDDFGTGFSSLTHLRRLPVSTVKIDTSFVRDMLESEEDAAIVSSIISLCLGLGRNVVAEGVSSVAHARALVNMQCIYGQGFGIARPMCAQEFNQWIVDWEKTNIWRALMSSDDSQPG</sequence>
<dbReference type="InterPro" id="IPR000014">
    <property type="entry name" value="PAS"/>
</dbReference>
<dbReference type="PROSITE" id="PS50883">
    <property type="entry name" value="EAL"/>
    <property type="match status" value="1"/>
</dbReference>
<dbReference type="Pfam" id="PF08448">
    <property type="entry name" value="PAS_4"/>
    <property type="match status" value="2"/>
</dbReference>
<dbReference type="SUPFAM" id="SSF55785">
    <property type="entry name" value="PYP-like sensor domain (PAS domain)"/>
    <property type="match status" value="2"/>
</dbReference>
<dbReference type="PANTHER" id="PTHR44757:SF2">
    <property type="entry name" value="BIOFILM ARCHITECTURE MAINTENANCE PROTEIN MBAA"/>
    <property type="match status" value="1"/>
</dbReference>
<dbReference type="NCBIfam" id="TIGR00254">
    <property type="entry name" value="GGDEF"/>
    <property type="match status" value="1"/>
</dbReference>
<proteinExistence type="predicted"/>
<dbReference type="Gene3D" id="3.30.450.20">
    <property type="entry name" value="PAS domain"/>
    <property type="match status" value="2"/>
</dbReference>
<dbReference type="SUPFAM" id="SSF55073">
    <property type="entry name" value="Nucleotide cyclase"/>
    <property type="match status" value="1"/>
</dbReference>
<keyword evidence="6" id="KW-1185">Reference proteome</keyword>
<feature type="domain" description="EAL" evidence="3">
    <location>
        <begin position="546"/>
        <end position="800"/>
    </location>
</feature>
<dbReference type="InterPro" id="IPR043128">
    <property type="entry name" value="Rev_trsase/Diguanyl_cyclase"/>
</dbReference>
<dbReference type="InterPro" id="IPR035965">
    <property type="entry name" value="PAS-like_dom_sf"/>
</dbReference>